<evidence type="ECO:0000313" key="2">
    <source>
        <dbReference type="EMBL" id="MET3790028.1"/>
    </source>
</evidence>
<name>A0ABV2MWG8_9HYPH</name>
<proteinExistence type="predicted"/>
<dbReference type="Gene3D" id="1.10.150.20">
    <property type="entry name" value="5' to 3' exonuclease, C-terminal subdomain"/>
    <property type="match status" value="1"/>
</dbReference>
<gene>
    <name evidence="2" type="ORF">ABID37_000212</name>
</gene>
<dbReference type="SUPFAM" id="SSF56672">
    <property type="entry name" value="DNA/RNA polymerases"/>
    <property type="match status" value="1"/>
</dbReference>
<dbReference type="InterPro" id="IPR043502">
    <property type="entry name" value="DNA/RNA_pol_sf"/>
</dbReference>
<evidence type="ECO:0000313" key="3">
    <source>
        <dbReference type="Proteomes" id="UP001549076"/>
    </source>
</evidence>
<feature type="region of interest" description="Disordered" evidence="1">
    <location>
        <begin position="51"/>
        <end position="70"/>
    </location>
</feature>
<dbReference type="EMBL" id="JBEPML010000001">
    <property type="protein sequence ID" value="MET3790028.1"/>
    <property type="molecule type" value="Genomic_DNA"/>
</dbReference>
<dbReference type="RefSeq" id="WP_354192109.1">
    <property type="nucleotide sequence ID" value="NZ_JBEPML010000001.1"/>
</dbReference>
<dbReference type="Proteomes" id="UP001549076">
    <property type="component" value="Unassembled WGS sequence"/>
</dbReference>
<organism evidence="2 3">
    <name type="scientific">Aquamicrobium terrae</name>
    <dbReference type="NCBI Taxonomy" id="1324945"/>
    <lineage>
        <taxon>Bacteria</taxon>
        <taxon>Pseudomonadati</taxon>
        <taxon>Pseudomonadota</taxon>
        <taxon>Alphaproteobacteria</taxon>
        <taxon>Hyphomicrobiales</taxon>
        <taxon>Phyllobacteriaceae</taxon>
        <taxon>Aquamicrobium</taxon>
    </lineage>
</organism>
<keyword evidence="3" id="KW-1185">Reference proteome</keyword>
<protein>
    <submittedName>
        <fullName evidence="2">NADH-quinone oxidoreductase subunit E</fullName>
    </submittedName>
</protein>
<sequence>MMPKEMASAVNLFVHPAAGMAAASALGFGLASQAFGMWLGALSGMGEASQRMLQSLDDKPPQEAGSPRSAPALHLVSTAVAGDAAKDRGQPHGIEKPVAPDDLKAISGIGPKLEAVLNGYGVWTYGQIADWSDAEIAWMDDTLGFRGRIRRDDWAGQAAALRDGQRVK</sequence>
<evidence type="ECO:0000256" key="1">
    <source>
        <dbReference type="SAM" id="MobiDB-lite"/>
    </source>
</evidence>
<accession>A0ABV2MWG8</accession>
<reference evidence="2 3" key="1">
    <citation type="submission" date="2024-06" db="EMBL/GenBank/DDBJ databases">
        <title>Genomic Encyclopedia of Type Strains, Phase IV (KMG-IV): sequencing the most valuable type-strain genomes for metagenomic binning, comparative biology and taxonomic classification.</title>
        <authorList>
            <person name="Goeker M."/>
        </authorList>
    </citation>
    <scope>NUCLEOTIDE SEQUENCE [LARGE SCALE GENOMIC DNA]</scope>
    <source>
        <strain evidence="2 3">DSM 27865</strain>
    </source>
</reference>
<comment type="caution">
    <text evidence="2">The sequence shown here is derived from an EMBL/GenBank/DDBJ whole genome shotgun (WGS) entry which is preliminary data.</text>
</comment>